<proteinExistence type="predicted"/>
<organism evidence="3 4">
    <name type="scientific">Kribbella albertanoniae</name>
    <dbReference type="NCBI Taxonomy" id="1266829"/>
    <lineage>
        <taxon>Bacteria</taxon>
        <taxon>Bacillati</taxon>
        <taxon>Actinomycetota</taxon>
        <taxon>Actinomycetes</taxon>
        <taxon>Propionibacteriales</taxon>
        <taxon>Kribbellaceae</taxon>
        <taxon>Kribbella</taxon>
    </lineage>
</organism>
<reference evidence="3 4" key="1">
    <citation type="submission" date="2019-03" db="EMBL/GenBank/DDBJ databases">
        <title>Draft genome sequences of novel Actinobacteria.</title>
        <authorList>
            <person name="Sahin N."/>
            <person name="Ay H."/>
            <person name="Saygin H."/>
        </authorList>
    </citation>
    <scope>NUCLEOTIDE SEQUENCE [LARGE SCALE GENOMIC DNA]</scope>
    <source>
        <strain evidence="3 4">JCM 30547</strain>
    </source>
</reference>
<dbReference type="EMBL" id="SMKA01000190">
    <property type="protein sequence ID" value="TDC22454.1"/>
    <property type="molecule type" value="Genomic_DNA"/>
</dbReference>
<dbReference type="InterPro" id="IPR039561">
    <property type="entry name" value="Peptidase_M15C"/>
</dbReference>
<dbReference type="InterPro" id="IPR009045">
    <property type="entry name" value="Zn_M74/Hedgehog-like"/>
</dbReference>
<evidence type="ECO:0000313" key="4">
    <source>
        <dbReference type="Proteomes" id="UP000295075"/>
    </source>
</evidence>
<feature type="region of interest" description="Disordered" evidence="1">
    <location>
        <begin position="1"/>
        <end position="32"/>
    </location>
</feature>
<dbReference type="Gene3D" id="3.30.1380.10">
    <property type="match status" value="1"/>
</dbReference>
<feature type="domain" description="Peptidase M15C" evidence="2">
    <location>
        <begin position="86"/>
        <end position="146"/>
    </location>
</feature>
<dbReference type="SUPFAM" id="SSF47090">
    <property type="entry name" value="PGBD-like"/>
    <property type="match status" value="1"/>
</dbReference>
<evidence type="ECO:0000259" key="2">
    <source>
        <dbReference type="Pfam" id="PF13539"/>
    </source>
</evidence>
<accession>A0A4R4PKE9</accession>
<protein>
    <recommendedName>
        <fullName evidence="2">Peptidase M15C domain-containing protein</fullName>
    </recommendedName>
</protein>
<dbReference type="Pfam" id="PF13539">
    <property type="entry name" value="Peptidase_M15_4"/>
    <property type="match status" value="1"/>
</dbReference>
<sequence>MAARSAYGANPHAGASRNNAQARGWGPGWPNAQESKMATVAAAGVKVRVRREIAALVQTLLQVTEKLGYDVKVGQTWGFANRPIRGTKTPSNHSWGLAVDINSLSNPMGSTFKTDLPPRVVSAWESCGFYWGGRYENRPDAMHFEYIGRPADVAAHLAKAKALLNPAPAAVAPPLDLSLLMKQWRIDKAARAGQKPTESLSASEAHWVSWYRRSYGILLTRKGVKYDGRETFLSLTQRFQKAYGLVADGIPGPKTADMLRRLAGYRVQA</sequence>
<keyword evidence="4" id="KW-1185">Reference proteome</keyword>
<evidence type="ECO:0000256" key="1">
    <source>
        <dbReference type="SAM" id="MobiDB-lite"/>
    </source>
</evidence>
<dbReference type="AlphaFoldDB" id="A0A4R4PKE9"/>
<dbReference type="InterPro" id="IPR036365">
    <property type="entry name" value="PGBD-like_sf"/>
</dbReference>
<dbReference type="Proteomes" id="UP000295075">
    <property type="component" value="Unassembled WGS sequence"/>
</dbReference>
<comment type="caution">
    <text evidence="3">The sequence shown here is derived from an EMBL/GenBank/DDBJ whole genome shotgun (WGS) entry which is preliminary data.</text>
</comment>
<dbReference type="SUPFAM" id="SSF55166">
    <property type="entry name" value="Hedgehog/DD-peptidase"/>
    <property type="match status" value="1"/>
</dbReference>
<evidence type="ECO:0000313" key="3">
    <source>
        <dbReference type="EMBL" id="TDC22454.1"/>
    </source>
</evidence>
<name>A0A4R4PKE9_9ACTN</name>
<dbReference type="GO" id="GO:0008233">
    <property type="term" value="F:peptidase activity"/>
    <property type="evidence" value="ECO:0007669"/>
    <property type="project" value="InterPro"/>
</dbReference>
<gene>
    <name evidence="3" type="ORF">E1261_30890</name>
</gene>
<dbReference type="OrthoDB" id="9799970at2"/>